<proteinExistence type="predicted"/>
<reference evidence="1" key="1">
    <citation type="journal article" date="2018" name="Genome Biol. Evol.">
        <title>Genomics and development of Lentinus tigrinus, a white-rot wood-decaying mushroom with dimorphic fruiting bodies.</title>
        <authorList>
            <person name="Wu B."/>
            <person name="Xu Z."/>
            <person name="Knudson A."/>
            <person name="Carlson A."/>
            <person name="Chen N."/>
            <person name="Kovaka S."/>
            <person name="LaButti K."/>
            <person name="Lipzen A."/>
            <person name="Pennachio C."/>
            <person name="Riley R."/>
            <person name="Schakwitz W."/>
            <person name="Umezawa K."/>
            <person name="Ohm R.A."/>
            <person name="Grigoriev I.V."/>
            <person name="Nagy L.G."/>
            <person name="Gibbons J."/>
            <person name="Hibbett D."/>
        </authorList>
    </citation>
    <scope>NUCLEOTIDE SEQUENCE [LARGE SCALE GENOMIC DNA]</scope>
    <source>
        <strain evidence="1">ALCF2SS1-6</strain>
    </source>
</reference>
<dbReference type="Proteomes" id="UP000313359">
    <property type="component" value="Unassembled WGS sequence"/>
</dbReference>
<dbReference type="EMBL" id="ML122279">
    <property type="protein sequence ID" value="RPD57679.1"/>
    <property type="molecule type" value="Genomic_DNA"/>
</dbReference>
<sequence>MKTREPSGVEKQKRLGGCTIVSRVVDMPIPRRWNVPRDELAWRHLVVSNHPARHGSSCSMEELGHNAALFPVLICVPCCVASCLVLQCKREVGSES</sequence>
<organism evidence="1 2">
    <name type="scientific">Lentinus tigrinus ALCF2SS1-6</name>
    <dbReference type="NCBI Taxonomy" id="1328759"/>
    <lineage>
        <taxon>Eukaryota</taxon>
        <taxon>Fungi</taxon>
        <taxon>Dikarya</taxon>
        <taxon>Basidiomycota</taxon>
        <taxon>Agaricomycotina</taxon>
        <taxon>Agaricomycetes</taxon>
        <taxon>Polyporales</taxon>
        <taxon>Polyporaceae</taxon>
        <taxon>Lentinus</taxon>
    </lineage>
</organism>
<accession>A0A5C2S461</accession>
<protein>
    <submittedName>
        <fullName evidence="1">Uncharacterized protein</fullName>
    </submittedName>
</protein>
<dbReference type="AlphaFoldDB" id="A0A5C2S461"/>
<gene>
    <name evidence="1" type="ORF">L227DRAFT_220867</name>
</gene>
<evidence type="ECO:0000313" key="1">
    <source>
        <dbReference type="EMBL" id="RPD57679.1"/>
    </source>
</evidence>
<evidence type="ECO:0000313" key="2">
    <source>
        <dbReference type="Proteomes" id="UP000313359"/>
    </source>
</evidence>
<keyword evidence="2" id="KW-1185">Reference proteome</keyword>
<name>A0A5C2S461_9APHY</name>